<dbReference type="InterPro" id="IPR005471">
    <property type="entry name" value="Tscrpt_reg_IclR_N"/>
</dbReference>
<evidence type="ECO:0000259" key="5">
    <source>
        <dbReference type="PROSITE" id="PS51078"/>
    </source>
</evidence>
<evidence type="ECO:0000256" key="2">
    <source>
        <dbReference type="ARBA" id="ARBA00023125"/>
    </source>
</evidence>
<sequence>MNSVKSALRVADILEIVSAHPPGLTFSELLETSQLPKSSLHELLTTMTQQRLLTYNHLTKRYSLGSRIWEWASTWAQSLQIVPVAWPYLQTIRNELNETVQLAILDQGNVMYVAKVESSHPLQLASHVGIRLPAYATGIGQAILAALPKTDVTRLYPDKLPTYTSLTTPTLQKLLDKLDVTRIDGYATDWGEYSPDIRCVAVPILGMNNHVMAAVSISVPKDRFSSSHRDRMVQTITHYSRLISHECGATDPEAWRTPQ</sequence>
<dbReference type="InterPro" id="IPR036390">
    <property type="entry name" value="WH_DNA-bd_sf"/>
</dbReference>
<keyword evidence="2" id="KW-0238">DNA-binding</keyword>
<name>A0A1W1WNS0_SULTA</name>
<dbReference type="PANTHER" id="PTHR30136">
    <property type="entry name" value="HELIX-TURN-HELIX TRANSCRIPTIONAL REGULATOR, ICLR FAMILY"/>
    <property type="match status" value="1"/>
</dbReference>
<dbReference type="GO" id="GO:0003700">
    <property type="term" value="F:DNA-binding transcription factor activity"/>
    <property type="evidence" value="ECO:0007669"/>
    <property type="project" value="TreeGrafter"/>
</dbReference>
<dbReference type="InterPro" id="IPR014757">
    <property type="entry name" value="Tscrpt_reg_IclR_C"/>
</dbReference>
<evidence type="ECO:0000256" key="1">
    <source>
        <dbReference type="ARBA" id="ARBA00023015"/>
    </source>
</evidence>
<proteinExistence type="predicted"/>
<dbReference type="Pfam" id="PF09339">
    <property type="entry name" value="HTH_IclR"/>
    <property type="match status" value="1"/>
</dbReference>
<dbReference type="EMBL" id="FWWY01000002">
    <property type="protein sequence ID" value="SMC07964.1"/>
    <property type="molecule type" value="Genomic_DNA"/>
</dbReference>
<reference evidence="7" key="1">
    <citation type="submission" date="2017-04" db="EMBL/GenBank/DDBJ databases">
        <authorList>
            <person name="Varghese N."/>
            <person name="Submissions S."/>
        </authorList>
    </citation>
    <scope>NUCLEOTIDE SEQUENCE [LARGE SCALE GENOMIC DNA]</scope>
    <source>
        <strain evidence="7">DSM 9293</strain>
    </source>
</reference>
<keyword evidence="3" id="KW-0804">Transcription</keyword>
<dbReference type="GO" id="GO:0045892">
    <property type="term" value="P:negative regulation of DNA-templated transcription"/>
    <property type="evidence" value="ECO:0007669"/>
    <property type="project" value="TreeGrafter"/>
</dbReference>
<dbReference type="SUPFAM" id="SSF55781">
    <property type="entry name" value="GAF domain-like"/>
    <property type="match status" value="1"/>
</dbReference>
<dbReference type="RefSeq" id="WP_176213282.1">
    <property type="nucleotide sequence ID" value="NZ_FWWY01000002.1"/>
</dbReference>
<organism evidence="6 7">
    <name type="scientific">Sulfobacillus thermosulfidooxidans (strain DSM 9293 / VKM B-1269 / AT-1)</name>
    <dbReference type="NCBI Taxonomy" id="929705"/>
    <lineage>
        <taxon>Bacteria</taxon>
        <taxon>Bacillati</taxon>
        <taxon>Bacillota</taxon>
        <taxon>Clostridia</taxon>
        <taxon>Eubacteriales</taxon>
        <taxon>Clostridiales Family XVII. Incertae Sedis</taxon>
        <taxon>Sulfobacillus</taxon>
    </lineage>
</organism>
<dbReference type="PANTHER" id="PTHR30136:SF24">
    <property type="entry name" value="HTH-TYPE TRANSCRIPTIONAL REPRESSOR ALLR"/>
    <property type="match status" value="1"/>
</dbReference>
<evidence type="ECO:0000259" key="4">
    <source>
        <dbReference type="PROSITE" id="PS51077"/>
    </source>
</evidence>
<dbReference type="GO" id="GO:0003677">
    <property type="term" value="F:DNA binding"/>
    <property type="evidence" value="ECO:0007669"/>
    <property type="project" value="UniProtKB-KW"/>
</dbReference>
<dbReference type="SUPFAM" id="SSF46785">
    <property type="entry name" value="Winged helix' DNA-binding domain"/>
    <property type="match status" value="1"/>
</dbReference>
<evidence type="ECO:0000256" key="3">
    <source>
        <dbReference type="ARBA" id="ARBA00023163"/>
    </source>
</evidence>
<dbReference type="Pfam" id="PF01614">
    <property type="entry name" value="IclR_C"/>
    <property type="match status" value="1"/>
</dbReference>
<keyword evidence="7" id="KW-1185">Reference proteome</keyword>
<dbReference type="Gene3D" id="1.10.10.10">
    <property type="entry name" value="Winged helix-like DNA-binding domain superfamily/Winged helix DNA-binding domain"/>
    <property type="match status" value="1"/>
</dbReference>
<dbReference type="Proteomes" id="UP000192660">
    <property type="component" value="Unassembled WGS sequence"/>
</dbReference>
<feature type="domain" description="IclR-ED" evidence="5">
    <location>
        <begin position="67"/>
        <end position="249"/>
    </location>
</feature>
<feature type="domain" description="HTH iclR-type" evidence="4">
    <location>
        <begin position="4"/>
        <end position="66"/>
    </location>
</feature>
<dbReference type="SMART" id="SM00346">
    <property type="entry name" value="HTH_ICLR"/>
    <property type="match status" value="1"/>
</dbReference>
<dbReference type="AlphaFoldDB" id="A0A1W1WNS0"/>
<evidence type="ECO:0000313" key="7">
    <source>
        <dbReference type="Proteomes" id="UP000192660"/>
    </source>
</evidence>
<gene>
    <name evidence="6" type="ORF">SAMN00768000_3555</name>
</gene>
<accession>A0A1W1WNS0</accession>
<dbReference type="Gene3D" id="3.30.450.40">
    <property type="match status" value="1"/>
</dbReference>
<keyword evidence="1" id="KW-0805">Transcription regulation</keyword>
<protein>
    <submittedName>
        <fullName evidence="6">Transcriptional regulator, IclR family</fullName>
    </submittedName>
</protein>
<dbReference type="InterPro" id="IPR029016">
    <property type="entry name" value="GAF-like_dom_sf"/>
</dbReference>
<evidence type="ECO:0000313" key="6">
    <source>
        <dbReference type="EMBL" id="SMC07964.1"/>
    </source>
</evidence>
<dbReference type="InterPro" id="IPR036388">
    <property type="entry name" value="WH-like_DNA-bd_sf"/>
</dbReference>
<dbReference type="PROSITE" id="PS51078">
    <property type="entry name" value="ICLR_ED"/>
    <property type="match status" value="1"/>
</dbReference>
<dbReference type="InterPro" id="IPR050707">
    <property type="entry name" value="HTH_MetabolicPath_Reg"/>
</dbReference>
<dbReference type="PROSITE" id="PS51077">
    <property type="entry name" value="HTH_ICLR"/>
    <property type="match status" value="1"/>
</dbReference>